<protein>
    <recommendedName>
        <fullName evidence="2">Fibronectin type-III domain-containing protein</fullName>
    </recommendedName>
</protein>
<dbReference type="EMBL" id="JAERTY010000005">
    <property type="protein sequence ID" value="MBL1409164.1"/>
    <property type="molecule type" value="Genomic_DNA"/>
</dbReference>
<accession>A0ABS1R4K4</accession>
<feature type="domain" description="Fibronectin type-III" evidence="2">
    <location>
        <begin position="493"/>
        <end position="587"/>
    </location>
</feature>
<proteinExistence type="predicted"/>
<organism evidence="3 4">
    <name type="scientific">Sphingobacterium faecale</name>
    <dbReference type="NCBI Taxonomy" id="2803775"/>
    <lineage>
        <taxon>Bacteria</taxon>
        <taxon>Pseudomonadati</taxon>
        <taxon>Bacteroidota</taxon>
        <taxon>Sphingobacteriia</taxon>
        <taxon>Sphingobacteriales</taxon>
        <taxon>Sphingobacteriaceae</taxon>
        <taxon>Sphingobacterium</taxon>
    </lineage>
</organism>
<sequence>MKLGNKIKIPLLFVLVMNSLFTTTSTAQEHPINQEFEMILAGPKKTIIVAAAAFPGNIDKFPLYNEYIRVERADRGSRNFKRLADISFPKSAIELEKNLGGMMDDIKNKMGVQRTEEVYDRLLKEGPAVLGILLINPDLQEALGLTFTDHNRDPDKVSTYRLTKIIAAREVQQRIVEIPAGLPTYPEQYTIASISPSDSIVSMSWLSTTASKKSPFPLIARVYKQGAHNQGFKEQGRTLVTGSSILSDSTFVYHSDVVEPGRNLAYYIQIEDFAGNIGLPSDTVYTVSVSKGTIKPVMNLQARDTLGGILLTWDSIPDDALYAGIQILKSRKVSEDYIVLDTIPAEERTFFDDRVVGSSVYYYRVRPLLFDLPLADPMQFAETTGYVGHRDSTIPNIPTQVSAEVVKQGVRLKWQQGEELNLFGYYILRGTSRKDMAVISSAVQAHTFLDTSIAPGFSGQLQYALQAISLNQQVSDTSEIVSVSVQRPVNLSPPGGLEARWADDAIVLNWDDVIQRDDKVDGYMLYRKKSDGEEFVPMMKTIHTLPFFTDTTVQTSESYIYAVASLDSWGNHSILSPTSAVKPTRLQTILLPQELYLRNLNMGIEIFWPEVSFLPNEQYILYRKMIGQSNYIKIASVYPDKPYVDYDVRSDQLYDYQIKIKSSEGEGKAAISKTIRRF</sequence>
<dbReference type="PROSITE" id="PS50853">
    <property type="entry name" value="FN3"/>
    <property type="match status" value="1"/>
</dbReference>
<dbReference type="SUPFAM" id="SSF49265">
    <property type="entry name" value="Fibronectin type III"/>
    <property type="match status" value="1"/>
</dbReference>
<name>A0ABS1R4K4_9SPHI</name>
<dbReference type="InterPro" id="IPR013783">
    <property type="entry name" value="Ig-like_fold"/>
</dbReference>
<dbReference type="Proteomes" id="UP000625283">
    <property type="component" value="Unassembled WGS sequence"/>
</dbReference>
<dbReference type="InterPro" id="IPR036116">
    <property type="entry name" value="FN3_sf"/>
</dbReference>
<feature type="signal peptide" evidence="1">
    <location>
        <begin position="1"/>
        <end position="27"/>
    </location>
</feature>
<reference evidence="3 4" key="1">
    <citation type="submission" date="2021-01" db="EMBL/GenBank/DDBJ databases">
        <title>C459-1 draft genome sequence.</title>
        <authorList>
            <person name="Zhang X.-F."/>
        </authorList>
    </citation>
    <scope>NUCLEOTIDE SEQUENCE [LARGE SCALE GENOMIC DNA]</scope>
    <source>
        <strain evidence="4">C459-1</strain>
    </source>
</reference>
<evidence type="ECO:0000313" key="3">
    <source>
        <dbReference type="EMBL" id="MBL1409164.1"/>
    </source>
</evidence>
<gene>
    <name evidence="3" type="ORF">JKG61_10410</name>
</gene>
<evidence type="ECO:0000313" key="4">
    <source>
        <dbReference type="Proteomes" id="UP000625283"/>
    </source>
</evidence>
<keyword evidence="1" id="KW-0732">Signal</keyword>
<evidence type="ECO:0000256" key="1">
    <source>
        <dbReference type="SAM" id="SignalP"/>
    </source>
</evidence>
<dbReference type="Gene3D" id="2.60.40.10">
    <property type="entry name" value="Immunoglobulins"/>
    <property type="match status" value="2"/>
</dbReference>
<feature type="chain" id="PRO_5045126776" description="Fibronectin type-III domain-containing protein" evidence="1">
    <location>
        <begin position="28"/>
        <end position="678"/>
    </location>
</feature>
<keyword evidence="4" id="KW-1185">Reference proteome</keyword>
<evidence type="ECO:0000259" key="2">
    <source>
        <dbReference type="PROSITE" id="PS50853"/>
    </source>
</evidence>
<comment type="caution">
    <text evidence="3">The sequence shown here is derived from an EMBL/GenBank/DDBJ whole genome shotgun (WGS) entry which is preliminary data.</text>
</comment>
<dbReference type="RefSeq" id="WP_202102920.1">
    <property type="nucleotide sequence ID" value="NZ_JAERTY010000005.1"/>
</dbReference>
<dbReference type="InterPro" id="IPR003961">
    <property type="entry name" value="FN3_dom"/>
</dbReference>